<protein>
    <submittedName>
        <fullName evidence="4">Fe-S cluster assembly protein SufD</fullName>
    </submittedName>
</protein>
<evidence type="ECO:0000256" key="1">
    <source>
        <dbReference type="ARBA" id="ARBA00043967"/>
    </source>
</evidence>
<dbReference type="PANTHER" id="PTHR43575">
    <property type="entry name" value="PROTEIN ABCI7, CHLOROPLASTIC"/>
    <property type="match status" value="1"/>
</dbReference>
<dbReference type="PANTHER" id="PTHR43575:SF1">
    <property type="entry name" value="PROTEIN ABCI7, CHLOROPLASTIC"/>
    <property type="match status" value="1"/>
</dbReference>
<keyword evidence="5" id="KW-1185">Reference proteome</keyword>
<dbReference type="SUPFAM" id="SSF101960">
    <property type="entry name" value="Stabilizer of iron transporter SufD"/>
    <property type="match status" value="1"/>
</dbReference>
<dbReference type="InterPro" id="IPR011542">
    <property type="entry name" value="SUF_FeS_clus_asmbl_SufD"/>
</dbReference>
<comment type="similarity">
    <text evidence="1">Belongs to the iron-sulfur cluster assembly SufBD family.</text>
</comment>
<evidence type="ECO:0000313" key="4">
    <source>
        <dbReference type="EMBL" id="WEJ62033.1"/>
    </source>
</evidence>
<dbReference type="EMBL" id="CP102381">
    <property type="protein sequence ID" value="WEJ62033.1"/>
    <property type="molecule type" value="Genomic_DNA"/>
</dbReference>
<dbReference type="InterPro" id="IPR045595">
    <property type="entry name" value="SufBD_N"/>
</dbReference>
<evidence type="ECO:0000259" key="3">
    <source>
        <dbReference type="Pfam" id="PF19295"/>
    </source>
</evidence>
<evidence type="ECO:0000259" key="2">
    <source>
        <dbReference type="Pfam" id="PF01458"/>
    </source>
</evidence>
<dbReference type="NCBIfam" id="TIGR01981">
    <property type="entry name" value="sufD"/>
    <property type="match status" value="1"/>
</dbReference>
<organism evidence="4 5">
    <name type="scientific">Thiomicrorhabdus lithotrophica</name>
    <dbReference type="NCBI Taxonomy" id="2949997"/>
    <lineage>
        <taxon>Bacteria</taxon>
        <taxon>Pseudomonadati</taxon>
        <taxon>Pseudomonadota</taxon>
        <taxon>Gammaproteobacteria</taxon>
        <taxon>Thiotrichales</taxon>
        <taxon>Piscirickettsiaceae</taxon>
        <taxon>Thiomicrorhabdus</taxon>
    </lineage>
</organism>
<dbReference type="Pfam" id="PF19295">
    <property type="entry name" value="SufBD_N"/>
    <property type="match status" value="1"/>
</dbReference>
<accession>A0ABY8C7T7</accession>
<feature type="domain" description="SUF system FeS cluster assembly SufBD core" evidence="2">
    <location>
        <begin position="178"/>
        <end position="415"/>
    </location>
</feature>
<proteinExistence type="inferred from homology"/>
<dbReference type="InterPro" id="IPR000825">
    <property type="entry name" value="SUF_FeS_clus_asmbl_SufBD_core"/>
</dbReference>
<dbReference type="RefSeq" id="WP_275594290.1">
    <property type="nucleotide sequence ID" value="NZ_CP102381.1"/>
</dbReference>
<dbReference type="InterPro" id="IPR055346">
    <property type="entry name" value="Fe-S_cluster_assembly_SufBD"/>
</dbReference>
<reference evidence="4 5" key="1">
    <citation type="submission" date="2022-06" db="EMBL/GenBank/DDBJ databases">
        <title>Thiomicrohabdus sp. nov, an obligately chemolithoautotrophic, sulfur-oxidizing bacterium isolated from beach of Guanyin Mountain. Amoy.</title>
        <authorList>
            <person name="Zhu H."/>
        </authorList>
    </citation>
    <scope>NUCLEOTIDE SEQUENCE [LARGE SCALE GENOMIC DNA]</scope>
    <source>
        <strain evidence="4 5">XGS-01</strain>
    </source>
</reference>
<name>A0ABY8C7T7_9GAMM</name>
<feature type="domain" description="SUF system FeS cluster assembly SufBD N-terminal" evidence="3">
    <location>
        <begin position="13"/>
        <end position="171"/>
    </location>
</feature>
<dbReference type="Pfam" id="PF01458">
    <property type="entry name" value="SUFBD_core"/>
    <property type="match status" value="1"/>
</dbReference>
<sequence length="445" mass="50514">MQRKISPVAKKAVAHYIAQSELLNEQCNSASLKQVRKQAQTLLTEQAFPTQRDENWQYTRLTGFVQNHFDIKPALPVTSEQIRQFMPDFPVIMVVFVDGWFNEGLSDDLESLPNGVIYESFKDAADIVGESSKLYDREKEINKEPFGVLNSLLMADGFYLQLANNASLELPFFVLHIQTRGNQMSNVRNRIELGENAELTLVERYVSLVEVFDGENLSACTNVVTEIELAKYARFKQVVMQEQNDNAFYFNNQFIEQADNSNFNTFYGALGSQLSRHQNHIFMNGEHIESQQNSACLAKDNQTVDSRTDTQHNDVWGNSQQLHKYVLTDSAVGVFNGMIRVDQKAQKTDGQMDNKNLLLSDVAKMDTKPQLEIYADDVKCSHGSASGQIDKNQIFYLQARGIRRAEAIKMITHAFLLEPAELITNDKVRHWVTDRLSAGLASIHQ</sequence>
<dbReference type="InterPro" id="IPR037284">
    <property type="entry name" value="SUF_FeS_clus_asmbl_SufBD_sf"/>
</dbReference>
<gene>
    <name evidence="4" type="primary">sufD</name>
    <name evidence="4" type="ORF">NR989_08400</name>
</gene>
<dbReference type="Proteomes" id="UP001222275">
    <property type="component" value="Chromosome"/>
</dbReference>
<evidence type="ECO:0000313" key="5">
    <source>
        <dbReference type="Proteomes" id="UP001222275"/>
    </source>
</evidence>